<dbReference type="PANTHER" id="PTHR44873">
    <property type="entry name" value="DNAJ HOMOLOG SUBFAMILY C MEMBER 30, MITOCHONDRIAL"/>
    <property type="match status" value="1"/>
</dbReference>
<dbReference type="PRINTS" id="PR00625">
    <property type="entry name" value="JDOMAIN"/>
</dbReference>
<dbReference type="PANTHER" id="PTHR44873:SF1">
    <property type="entry name" value="DNAJ HOMOLOG SUBFAMILY C MEMBER 30, MITOCHONDRIAL"/>
    <property type="match status" value="1"/>
</dbReference>
<dbReference type="InterPro" id="IPR053025">
    <property type="entry name" value="Mito_ATP_Synthase-Asso"/>
</dbReference>
<name>A0A8B8ET35_CRAVI</name>
<dbReference type="AlphaFoldDB" id="A0A8B8ET35"/>
<dbReference type="SUPFAM" id="SSF46565">
    <property type="entry name" value="Chaperone J-domain"/>
    <property type="match status" value="1"/>
</dbReference>
<keyword evidence="3" id="KW-1185">Reference proteome</keyword>
<dbReference type="InterPro" id="IPR036869">
    <property type="entry name" value="J_dom_sf"/>
</dbReference>
<evidence type="ECO:0000313" key="4">
    <source>
        <dbReference type="RefSeq" id="XP_022343082.1"/>
    </source>
</evidence>
<dbReference type="GeneID" id="111136491"/>
<dbReference type="Pfam" id="PF00226">
    <property type="entry name" value="DnaJ"/>
    <property type="match status" value="1"/>
</dbReference>
<evidence type="ECO:0000259" key="2">
    <source>
        <dbReference type="PROSITE" id="PS50076"/>
    </source>
</evidence>
<dbReference type="PROSITE" id="PS50076">
    <property type="entry name" value="DNAJ_2"/>
    <property type="match status" value="1"/>
</dbReference>
<dbReference type="Gene3D" id="1.10.287.110">
    <property type="entry name" value="DnaJ domain"/>
    <property type="match status" value="1"/>
</dbReference>
<protein>
    <submittedName>
        <fullName evidence="4">Uncharacterized protein LOC111136491</fullName>
    </submittedName>
</protein>
<feature type="compositionally biased region" description="Basic and acidic residues" evidence="1">
    <location>
        <begin position="110"/>
        <end position="120"/>
    </location>
</feature>
<dbReference type="Proteomes" id="UP000694844">
    <property type="component" value="Chromosome 5"/>
</dbReference>
<feature type="domain" description="J" evidence="2">
    <location>
        <begin position="36"/>
        <end position="100"/>
    </location>
</feature>
<accession>A0A8B8ET35</accession>
<evidence type="ECO:0000256" key="1">
    <source>
        <dbReference type="SAM" id="MobiDB-lite"/>
    </source>
</evidence>
<dbReference type="SMART" id="SM00271">
    <property type="entry name" value="DnaJ"/>
    <property type="match status" value="1"/>
</dbReference>
<dbReference type="InterPro" id="IPR001623">
    <property type="entry name" value="DnaJ_domain"/>
</dbReference>
<dbReference type="KEGG" id="cvn:111136491"/>
<organism evidence="3 4">
    <name type="scientific">Crassostrea virginica</name>
    <name type="common">Eastern oyster</name>
    <dbReference type="NCBI Taxonomy" id="6565"/>
    <lineage>
        <taxon>Eukaryota</taxon>
        <taxon>Metazoa</taxon>
        <taxon>Spiralia</taxon>
        <taxon>Lophotrochozoa</taxon>
        <taxon>Mollusca</taxon>
        <taxon>Bivalvia</taxon>
        <taxon>Autobranchia</taxon>
        <taxon>Pteriomorphia</taxon>
        <taxon>Ostreida</taxon>
        <taxon>Ostreoidea</taxon>
        <taxon>Ostreidae</taxon>
        <taxon>Crassostrea</taxon>
    </lineage>
</organism>
<dbReference type="OrthoDB" id="376357at2759"/>
<proteinExistence type="predicted"/>
<gene>
    <name evidence="4" type="primary">LOC111136491</name>
</gene>
<dbReference type="CDD" id="cd06257">
    <property type="entry name" value="DnaJ"/>
    <property type="match status" value="1"/>
</dbReference>
<evidence type="ECO:0000313" key="3">
    <source>
        <dbReference type="Proteomes" id="UP000694844"/>
    </source>
</evidence>
<dbReference type="RefSeq" id="XP_022343082.1">
    <property type="nucleotide sequence ID" value="XM_022487374.1"/>
</dbReference>
<feature type="region of interest" description="Disordered" evidence="1">
    <location>
        <begin position="99"/>
        <end position="133"/>
    </location>
</feature>
<sequence length="151" mass="17504">MYLPKLVNLKLSPRQSLLCIRSRLYATKYHHTRNTYYYEVLGIQSSASQTQIKKAYFELSKKHHPDVSESEDSKLKFQLITDAYAVLGSVHSRRMYDRGLISGARQSPPHSHEAEEKPFDPYKVPPKPVKTDLEKAVNKHYKDITVNRKSN</sequence>
<reference evidence="4" key="1">
    <citation type="submission" date="2025-08" db="UniProtKB">
        <authorList>
            <consortium name="RefSeq"/>
        </authorList>
    </citation>
    <scope>IDENTIFICATION</scope>
    <source>
        <tissue evidence="4">Whole sample</tissue>
    </source>
</reference>